<accession>A0ABR2VYU2</accession>
<feature type="compositionally biased region" description="Basic and acidic residues" evidence="2">
    <location>
        <begin position="494"/>
        <end position="506"/>
    </location>
</feature>
<evidence type="ECO:0000259" key="4">
    <source>
        <dbReference type="PROSITE" id="PS51294"/>
    </source>
</evidence>
<dbReference type="Gene3D" id="1.10.246.220">
    <property type="match status" value="1"/>
</dbReference>
<dbReference type="Proteomes" id="UP001479436">
    <property type="component" value="Unassembled WGS sequence"/>
</dbReference>
<feature type="compositionally biased region" description="Low complexity" evidence="2">
    <location>
        <begin position="68"/>
        <end position="79"/>
    </location>
</feature>
<reference evidence="5 6" key="1">
    <citation type="submission" date="2023-04" db="EMBL/GenBank/DDBJ databases">
        <title>Genome of Basidiobolus ranarum AG-B5.</title>
        <authorList>
            <person name="Stajich J.E."/>
            <person name="Carter-House D."/>
            <person name="Gryganskyi A."/>
        </authorList>
    </citation>
    <scope>NUCLEOTIDE SEQUENCE [LARGE SCALE GENOMIC DNA]</scope>
    <source>
        <strain evidence="5 6">AG-B5</strain>
    </source>
</reference>
<proteinExistence type="predicted"/>
<feature type="non-terminal residue" evidence="5">
    <location>
        <position position="536"/>
    </location>
</feature>
<comment type="caution">
    <text evidence="5">The sequence shown here is derived from an EMBL/GenBank/DDBJ whole genome shotgun (WGS) entry which is preliminary data.</text>
</comment>
<feature type="region of interest" description="Disordered" evidence="2">
    <location>
        <begin position="59"/>
        <end position="88"/>
    </location>
</feature>
<dbReference type="PANTHER" id="PTHR46734">
    <property type="entry name" value="TELOMERIC REPEAT-BINDING FACTOR 1 TERF1"/>
    <property type="match status" value="1"/>
</dbReference>
<evidence type="ECO:0000259" key="3">
    <source>
        <dbReference type="PROSITE" id="PS50090"/>
    </source>
</evidence>
<feature type="compositionally biased region" description="Low complexity" evidence="2">
    <location>
        <begin position="511"/>
        <end position="524"/>
    </location>
</feature>
<dbReference type="Pfam" id="PF00249">
    <property type="entry name" value="Myb_DNA-binding"/>
    <property type="match status" value="1"/>
</dbReference>
<feature type="compositionally biased region" description="Low complexity" evidence="2">
    <location>
        <begin position="369"/>
        <end position="380"/>
    </location>
</feature>
<dbReference type="SUPFAM" id="SSF46689">
    <property type="entry name" value="Homeodomain-like"/>
    <property type="match status" value="2"/>
</dbReference>
<dbReference type="InterPro" id="IPR017930">
    <property type="entry name" value="Myb_dom"/>
</dbReference>
<dbReference type="CDD" id="cd11660">
    <property type="entry name" value="SANT_TRF"/>
    <property type="match status" value="2"/>
</dbReference>
<feature type="compositionally biased region" description="Polar residues" evidence="2">
    <location>
        <begin position="456"/>
        <end position="478"/>
    </location>
</feature>
<protein>
    <submittedName>
        <fullName evidence="5">Uncharacterized protein</fullName>
    </submittedName>
</protein>
<dbReference type="EMBL" id="JASJQH010007340">
    <property type="protein sequence ID" value="KAK9710472.1"/>
    <property type="molecule type" value="Genomic_DNA"/>
</dbReference>
<evidence type="ECO:0000256" key="2">
    <source>
        <dbReference type="SAM" id="MobiDB-lite"/>
    </source>
</evidence>
<sequence length="536" mass="60696">MQNSHTSDPHHHLLLNTPKKRLFRSDLDSEPYTNGVTGSTIHENTFDWGGNLQENLLEPNSSKRFRRSSYSDSVGLSDSQETVDKPLRSKWTSEESKSLIKGCYEYGVGAWKRILVDPKYTFHGRTAVDLKDRFRTIFPRQYNLLYSTKTDSTAETSPLASDFRRVSRRPRKKFTEEDDCNLLLGVKKHGCSWSKIAQDEELNLCDRHSMDLRDRFRIAFPEAYERFGYAPKSAQPSPRSGSRVRRNEYCAELVREESREIGNLYNSLSPVSEEPSQTLVRDSPNNLKEAANSMENRNCSKELRSTPNDEYQNVRANYRVIESTPDGELNETYSNKGILFNSRTEIMHSTPMSGARLSRHSPAHSPENSSYDTSNESSSSIPTTTVKHTETPSHASTSSNHARTRYSPVKRTIPVEPIANDTLTRTIKFINASKADAINVSSDRQGIRYSPVRKIPQQSKSYRLGGNSPTTSTNELPSAQHLQVRENSQLMDLSSDRTNKNIRLNEDGFENENNTTNSMSISSTKVNRTTKTATAP</sequence>
<dbReference type="SMART" id="SM00717">
    <property type="entry name" value="SANT"/>
    <property type="match status" value="2"/>
</dbReference>
<evidence type="ECO:0000313" key="5">
    <source>
        <dbReference type="EMBL" id="KAK9710472.1"/>
    </source>
</evidence>
<keyword evidence="6" id="KW-1185">Reference proteome</keyword>
<organism evidence="5 6">
    <name type="scientific">Basidiobolus ranarum</name>
    <dbReference type="NCBI Taxonomy" id="34480"/>
    <lineage>
        <taxon>Eukaryota</taxon>
        <taxon>Fungi</taxon>
        <taxon>Fungi incertae sedis</taxon>
        <taxon>Zoopagomycota</taxon>
        <taxon>Entomophthoromycotina</taxon>
        <taxon>Basidiobolomycetes</taxon>
        <taxon>Basidiobolales</taxon>
        <taxon>Basidiobolaceae</taxon>
        <taxon>Basidiobolus</taxon>
    </lineage>
</organism>
<dbReference type="PROSITE" id="PS50090">
    <property type="entry name" value="MYB_LIKE"/>
    <property type="match status" value="1"/>
</dbReference>
<dbReference type="PANTHER" id="PTHR46734:SF1">
    <property type="entry name" value="TELOMERIC REPEAT-BINDING FACTOR 1"/>
    <property type="match status" value="1"/>
</dbReference>
<feature type="domain" description="Myb-like" evidence="3">
    <location>
        <begin position="88"/>
        <end position="138"/>
    </location>
</feature>
<evidence type="ECO:0000256" key="1">
    <source>
        <dbReference type="ARBA" id="ARBA00023242"/>
    </source>
</evidence>
<dbReference type="PROSITE" id="PS51294">
    <property type="entry name" value="HTH_MYB"/>
    <property type="match status" value="1"/>
</dbReference>
<dbReference type="InterPro" id="IPR001005">
    <property type="entry name" value="SANT/Myb"/>
</dbReference>
<feature type="region of interest" description="Disordered" evidence="2">
    <location>
        <begin position="493"/>
        <end position="536"/>
    </location>
</feature>
<feature type="region of interest" description="Disordered" evidence="2">
    <location>
        <begin position="350"/>
        <end position="413"/>
    </location>
</feature>
<gene>
    <name evidence="5" type="ORF">K7432_008410</name>
</gene>
<evidence type="ECO:0000313" key="6">
    <source>
        <dbReference type="Proteomes" id="UP001479436"/>
    </source>
</evidence>
<feature type="domain" description="HTH myb-type" evidence="4">
    <location>
        <begin position="88"/>
        <end position="142"/>
    </location>
</feature>
<feature type="compositionally biased region" description="Polar residues" evidence="2">
    <location>
        <begin position="381"/>
        <end position="401"/>
    </location>
</feature>
<feature type="region of interest" description="Disordered" evidence="2">
    <location>
        <begin position="449"/>
        <end position="478"/>
    </location>
</feature>
<dbReference type="InterPro" id="IPR052450">
    <property type="entry name" value="TRBD-Containing_Protein"/>
</dbReference>
<dbReference type="InterPro" id="IPR009057">
    <property type="entry name" value="Homeodomain-like_sf"/>
</dbReference>
<name>A0ABR2VYU2_9FUNG</name>
<feature type="compositionally biased region" description="Polar residues" evidence="2">
    <location>
        <begin position="525"/>
        <end position="536"/>
    </location>
</feature>
<dbReference type="Gene3D" id="1.10.10.60">
    <property type="entry name" value="Homeodomain-like"/>
    <property type="match status" value="1"/>
</dbReference>
<keyword evidence="1" id="KW-0539">Nucleus</keyword>